<gene>
    <name evidence="3" type="ORF">UR38_C0015G0013</name>
</gene>
<reference evidence="3 4" key="1">
    <citation type="journal article" date="2015" name="Nature">
        <title>rRNA introns, odd ribosomes, and small enigmatic genomes across a large radiation of phyla.</title>
        <authorList>
            <person name="Brown C.T."/>
            <person name="Hug L.A."/>
            <person name="Thomas B.C."/>
            <person name="Sharon I."/>
            <person name="Castelle C.J."/>
            <person name="Singh A."/>
            <person name="Wilkins M.J."/>
            <person name="Williams K.H."/>
            <person name="Banfield J.F."/>
        </authorList>
    </citation>
    <scope>NUCLEOTIDE SEQUENCE [LARGE SCALE GENOMIC DNA]</scope>
</reference>
<evidence type="ECO:0000313" key="3">
    <source>
        <dbReference type="EMBL" id="KKP45956.1"/>
    </source>
</evidence>
<accession>A0A0G0A459</accession>
<evidence type="ECO:0000256" key="2">
    <source>
        <dbReference type="SAM" id="SignalP"/>
    </source>
</evidence>
<dbReference type="EMBL" id="LBOZ01000015">
    <property type="protein sequence ID" value="KKP45956.1"/>
    <property type="molecule type" value="Genomic_DNA"/>
</dbReference>
<dbReference type="AlphaFoldDB" id="A0A0G0A459"/>
<evidence type="ECO:0000256" key="1">
    <source>
        <dbReference type="SAM" id="MobiDB-lite"/>
    </source>
</evidence>
<feature type="chain" id="PRO_5002530788" description="Sulfatase-modifying factor enzyme domain-containing protein" evidence="2">
    <location>
        <begin position="31"/>
        <end position="833"/>
    </location>
</feature>
<feature type="region of interest" description="Disordered" evidence="1">
    <location>
        <begin position="412"/>
        <end position="431"/>
    </location>
</feature>
<evidence type="ECO:0008006" key="5">
    <source>
        <dbReference type="Google" id="ProtNLM"/>
    </source>
</evidence>
<comment type="caution">
    <text evidence="3">The sequence shown here is derived from an EMBL/GenBank/DDBJ whole genome shotgun (WGS) entry which is preliminary data.</text>
</comment>
<proteinExistence type="predicted"/>
<protein>
    <recommendedName>
        <fullName evidence="5">Sulfatase-modifying factor enzyme domain-containing protein</fullName>
    </recommendedName>
</protein>
<feature type="signal peptide" evidence="2">
    <location>
        <begin position="1"/>
        <end position="30"/>
    </location>
</feature>
<sequence>MKNLSKVVIFLFVSLSLSILYTLFSMHVFAQVPDPIIPCADTEDPEFNSLRPYQASPCGNAPQSKFCGNKIIITETETRHKSDPDINVACPEMLDLNSTAEGPWENGSVNDPKDYWIDLSEVELPILGNTEDVQNSQNPNDQLNDAQKMNEYVSWYLNGVINRAEYGESKNTATELVNFSGPINKLMPSMILEAQRIESIENAAAEIGQPMGSPNPELNSGPSNHNQIVVCGQEQFLNILGQTIPNECYQGNNSSAKNEVYRLKDWGGDLSWFLNITNAVGTDVWNKRSPPLPWSNMKGKPFENDILYHKAYNEWKGKSCAILPIVGLVCIDNPFIANKWADLYPYIPLSNTADKQYKMPIYIVTVQGTGSVVVPKESIIREQLEYGEPILFYPHAYEVRELSEFLNKTYSPSGSSATSVDPKLSEINSYNKRDPEQCRTIEVRANAGDDLFPINERINGKGDIGVGVYFKVNELPRVSCDYNPISQEWKGTFYGEVSIEIHTDPVQIPNADQIWQNTVSGASSTVKRIFPKIEKGSPIECLADIPTVSKAVYKPVEGTDKIGVKSLTNPEEKYDPLNAKLYFPHLGSVYEYFLKGIQTALRPKGYGDPIPNGLLCRTDEEEEEDMCPVVPDSEVSEKFLGDYKLNYLDLADRWTTSCSGPDNNLAEECYNYVVSESQKANVNPAFSLTMWLEESDASNYCAGFIKDFGIVNSEVPTENIVEQLKRFLSMAKGKYCTDTSGFIEPMHNWLSRFQAEPAIQSLCDPSDSCGIGYTYGSSSSYASGKECVKYGETKTFIGILTVWKWVNDTVLGNCASIDGQKFVIQWPTDMSCP</sequence>
<dbReference type="Proteomes" id="UP000033995">
    <property type="component" value="Unassembled WGS sequence"/>
</dbReference>
<name>A0A0G0A459_9BACT</name>
<keyword evidence="2" id="KW-0732">Signal</keyword>
<organism evidence="3 4">
    <name type="scientific">Candidatus Woesebacteria bacterium GW2011_GWA2_33_28</name>
    <dbReference type="NCBI Taxonomy" id="1618561"/>
    <lineage>
        <taxon>Bacteria</taxon>
        <taxon>Candidatus Woeseibacteriota</taxon>
    </lineage>
</organism>
<evidence type="ECO:0000313" key="4">
    <source>
        <dbReference type="Proteomes" id="UP000033995"/>
    </source>
</evidence>